<evidence type="ECO:0000313" key="2">
    <source>
        <dbReference type="Proteomes" id="UP000694888"/>
    </source>
</evidence>
<dbReference type="Proteomes" id="UP000694888">
    <property type="component" value="Unplaced"/>
</dbReference>
<reference evidence="3" key="1">
    <citation type="submission" date="2025-08" db="UniProtKB">
        <authorList>
            <consortium name="RefSeq"/>
        </authorList>
    </citation>
    <scope>IDENTIFICATION</scope>
</reference>
<dbReference type="GeneID" id="106013733"/>
<evidence type="ECO:0000256" key="1">
    <source>
        <dbReference type="SAM" id="MobiDB-lite"/>
    </source>
</evidence>
<accession>A0ABM1ADN8</accession>
<protein>
    <submittedName>
        <fullName evidence="3">Uncharacterized protein LOC106013733</fullName>
    </submittedName>
</protein>
<feature type="compositionally biased region" description="Polar residues" evidence="1">
    <location>
        <begin position="40"/>
        <end position="52"/>
    </location>
</feature>
<gene>
    <name evidence="3" type="primary">LOC106013733</name>
</gene>
<feature type="compositionally biased region" description="Low complexity" evidence="1">
    <location>
        <begin position="130"/>
        <end position="142"/>
    </location>
</feature>
<evidence type="ECO:0000313" key="3">
    <source>
        <dbReference type="RefSeq" id="XP_012945696.1"/>
    </source>
</evidence>
<name>A0ABM1ADN8_APLCA</name>
<dbReference type="RefSeq" id="XP_012945696.1">
    <property type="nucleotide sequence ID" value="XM_013090242.2"/>
</dbReference>
<organism evidence="2 3">
    <name type="scientific">Aplysia californica</name>
    <name type="common">California sea hare</name>
    <dbReference type="NCBI Taxonomy" id="6500"/>
    <lineage>
        <taxon>Eukaryota</taxon>
        <taxon>Metazoa</taxon>
        <taxon>Spiralia</taxon>
        <taxon>Lophotrochozoa</taxon>
        <taxon>Mollusca</taxon>
        <taxon>Gastropoda</taxon>
        <taxon>Heterobranchia</taxon>
        <taxon>Euthyneura</taxon>
        <taxon>Tectipleura</taxon>
        <taxon>Aplysiida</taxon>
        <taxon>Aplysioidea</taxon>
        <taxon>Aplysiidae</taxon>
        <taxon>Aplysia</taxon>
    </lineage>
</organism>
<feature type="region of interest" description="Disordered" evidence="1">
    <location>
        <begin position="1"/>
        <end position="58"/>
    </location>
</feature>
<proteinExistence type="predicted"/>
<feature type="region of interest" description="Disordered" evidence="1">
    <location>
        <begin position="70"/>
        <end position="149"/>
    </location>
</feature>
<sequence length="244" mass="27693">MTSTPDLRFVKGDGLEDQLGTMPTYFSRSPRRAASPVLAPTQSPLLPQPSRSQKSRRWSLDIISPMRFLHTSSKRASSPVIEASPNPSPSPSPSPRSNDRRQQPPPLLLTASHNMRRHSNPSLLPNFKPKQLQLHQQKQQRQQQRHHHYHLPRFRRNSHKKEEAYMLVELENDQKVLVTCEDEQHMKSVLMSALMDQRVHSYRMIVASTRAVIKMDGVTSRRVKSFEGLLGTEGNGGDAAEGVI</sequence>
<feature type="non-terminal residue" evidence="3">
    <location>
        <position position="244"/>
    </location>
</feature>
<keyword evidence="2" id="KW-1185">Reference proteome</keyword>